<keyword evidence="1" id="KW-0732">Signal</keyword>
<evidence type="ECO:0000256" key="1">
    <source>
        <dbReference type="SAM" id="SignalP"/>
    </source>
</evidence>
<evidence type="ECO:0000313" key="2">
    <source>
        <dbReference type="EMBL" id="RGB75471.1"/>
    </source>
</evidence>
<gene>
    <name evidence="2" type="ORF">DXA39_06600</name>
</gene>
<comment type="caution">
    <text evidence="2">The sequence shown here is derived from an EMBL/GenBank/DDBJ whole genome shotgun (WGS) entry which is preliminary data.</text>
</comment>
<dbReference type="OrthoDB" id="9846288at2"/>
<dbReference type="EMBL" id="QVEU01000005">
    <property type="protein sequence ID" value="RGB75471.1"/>
    <property type="molecule type" value="Genomic_DNA"/>
</dbReference>
<proteinExistence type="predicted"/>
<reference evidence="2 3" key="1">
    <citation type="submission" date="2018-08" db="EMBL/GenBank/DDBJ databases">
        <title>A genome reference for cultivated species of the human gut microbiota.</title>
        <authorList>
            <person name="Zou Y."/>
            <person name="Xue W."/>
            <person name="Luo G."/>
        </authorList>
    </citation>
    <scope>NUCLEOTIDE SEQUENCE [LARGE SCALE GENOMIC DNA]</scope>
    <source>
        <strain evidence="2 3">OF01-3</strain>
    </source>
</reference>
<feature type="chain" id="PRO_5017648079" evidence="1">
    <location>
        <begin position="29"/>
        <end position="192"/>
    </location>
</feature>
<evidence type="ECO:0000313" key="3">
    <source>
        <dbReference type="Proteomes" id="UP000261011"/>
    </source>
</evidence>
<accession>A0A3E2TGT4</accession>
<sequence length="192" mass="20920">MKKNNKFVMLILAIVMTISSFLPNLSYASDMSLGSKELRQDTQVIDVTDENGITWGVEITENIYYSNIKNNSKFLMNYSSAPKVGDKRKYTVKISNEAMGLPSGVVSTIGLASGTKAVKIATDAIAKKLGSKFLPGINVVSTILGTGALINGLTGKSGITLTIDLKYKKVYSYYTGNYEEGWYPVNLSVGRY</sequence>
<dbReference type="Proteomes" id="UP000261011">
    <property type="component" value="Unassembled WGS sequence"/>
</dbReference>
<organism evidence="2 3">
    <name type="scientific">Anaerococcus nagyae</name>
    <dbReference type="NCBI Taxonomy" id="1755241"/>
    <lineage>
        <taxon>Bacteria</taxon>
        <taxon>Bacillati</taxon>
        <taxon>Bacillota</taxon>
        <taxon>Tissierellia</taxon>
        <taxon>Tissierellales</taxon>
        <taxon>Peptoniphilaceae</taxon>
        <taxon>Anaerococcus</taxon>
    </lineage>
</organism>
<dbReference type="AlphaFoldDB" id="A0A3E2TGT4"/>
<feature type="signal peptide" evidence="1">
    <location>
        <begin position="1"/>
        <end position="28"/>
    </location>
</feature>
<dbReference type="RefSeq" id="WP_117521921.1">
    <property type="nucleotide sequence ID" value="NZ_QVEU01000005.1"/>
</dbReference>
<keyword evidence="3" id="KW-1185">Reference proteome</keyword>
<name>A0A3E2TGT4_9FIRM</name>
<protein>
    <submittedName>
        <fullName evidence="2">Uncharacterized protein</fullName>
    </submittedName>
</protein>